<name>A0A1Y0SZH7_9CAUD</name>
<dbReference type="EMBL" id="MF063068">
    <property type="protein sequence ID" value="ARV77183.1"/>
    <property type="molecule type" value="Genomic_DNA"/>
</dbReference>
<evidence type="ECO:0000313" key="1">
    <source>
        <dbReference type="EMBL" id="ARV77183.1"/>
    </source>
</evidence>
<keyword evidence="2" id="KW-1185">Reference proteome</keyword>
<reference evidence="1 2" key="1">
    <citation type="submission" date="2017-05" db="EMBL/GenBank/DDBJ databases">
        <authorList>
            <person name="Song R."/>
            <person name="Chenine A.L."/>
            <person name="Ruprecht R.M."/>
        </authorList>
    </citation>
    <scope>NUCLEOTIDE SEQUENCE [LARGE SCALE GENOMIC DNA]</scope>
</reference>
<accession>A0A1Y0SZH7</accession>
<organism evidence="1 2">
    <name type="scientific">Pseudomonas phage Noxifer</name>
    <dbReference type="NCBI Taxonomy" id="2006684"/>
    <lineage>
        <taxon>Viruses</taxon>
        <taxon>Duplodnaviria</taxon>
        <taxon>Heunggongvirae</taxon>
        <taxon>Uroviricota</taxon>
        <taxon>Caudoviricetes</taxon>
        <taxon>Chimalliviridae</taxon>
        <taxon>Noxifervirus</taxon>
        <taxon>Noxifervirus noxifer</taxon>
    </lineage>
</organism>
<dbReference type="Proteomes" id="UP000224829">
    <property type="component" value="Segment"/>
</dbReference>
<gene>
    <name evidence="1" type="ORF">NOXIFER_12</name>
</gene>
<protein>
    <submittedName>
        <fullName evidence="1">Uncharacterized protein</fullName>
    </submittedName>
</protein>
<proteinExistence type="predicted"/>
<sequence>MQITVTGQQEHIARQPAFIELVRKCEEALAMGITHNDCVAGMDKYISVDTDADDYIRLAVIETYQAAGWKWISDRYIGELRFVLPSED</sequence>
<evidence type="ECO:0000313" key="2">
    <source>
        <dbReference type="Proteomes" id="UP000224829"/>
    </source>
</evidence>